<gene>
    <name evidence="4" type="primary">sseA</name>
    <name evidence="4" type="ORF">KLO01_29860</name>
</gene>
<dbReference type="Proteomes" id="UP000321793">
    <property type="component" value="Unassembled WGS sequence"/>
</dbReference>
<dbReference type="InterPro" id="IPR036873">
    <property type="entry name" value="Rhodanese-like_dom_sf"/>
</dbReference>
<dbReference type="RefSeq" id="WP_147066506.1">
    <property type="nucleotide sequence ID" value="NZ_BAABDN010000003.1"/>
</dbReference>
<protein>
    <submittedName>
        <fullName evidence="4">Sulfurtransferase</fullName>
    </submittedName>
</protein>
<evidence type="ECO:0000313" key="5">
    <source>
        <dbReference type="Proteomes" id="UP000321793"/>
    </source>
</evidence>
<dbReference type="Gene3D" id="3.40.250.10">
    <property type="entry name" value="Rhodanese-like domain"/>
    <property type="match status" value="2"/>
</dbReference>
<dbReference type="GO" id="GO:0004792">
    <property type="term" value="F:thiosulfate-cyanide sulfurtransferase activity"/>
    <property type="evidence" value="ECO:0007669"/>
    <property type="project" value="InterPro"/>
</dbReference>
<dbReference type="EMBL" id="BKBA01000011">
    <property type="protein sequence ID" value="GEQ14939.1"/>
    <property type="molecule type" value="Genomic_DNA"/>
</dbReference>
<organism evidence="4 5">
    <name type="scientific">Knoellia locipacati</name>
    <dbReference type="NCBI Taxonomy" id="882824"/>
    <lineage>
        <taxon>Bacteria</taxon>
        <taxon>Bacillati</taxon>
        <taxon>Actinomycetota</taxon>
        <taxon>Actinomycetes</taxon>
        <taxon>Micrococcales</taxon>
        <taxon>Intrasporangiaceae</taxon>
        <taxon>Knoellia</taxon>
    </lineage>
</organism>
<evidence type="ECO:0000313" key="4">
    <source>
        <dbReference type="EMBL" id="GEQ14939.1"/>
    </source>
</evidence>
<dbReference type="PANTHER" id="PTHR11364:SF27">
    <property type="entry name" value="SULFURTRANSFERASE"/>
    <property type="match status" value="1"/>
</dbReference>
<dbReference type="InterPro" id="IPR001307">
    <property type="entry name" value="Thiosulphate_STrfase_CS"/>
</dbReference>
<feature type="domain" description="Rhodanese" evidence="3">
    <location>
        <begin position="162"/>
        <end position="270"/>
    </location>
</feature>
<dbReference type="CDD" id="cd01448">
    <property type="entry name" value="TST_Repeat_1"/>
    <property type="match status" value="1"/>
</dbReference>
<proteinExistence type="predicted"/>
<dbReference type="SMART" id="SM00450">
    <property type="entry name" value="RHOD"/>
    <property type="match status" value="2"/>
</dbReference>
<evidence type="ECO:0000259" key="3">
    <source>
        <dbReference type="PROSITE" id="PS50206"/>
    </source>
</evidence>
<keyword evidence="2" id="KW-0677">Repeat</keyword>
<feature type="domain" description="Rhodanese" evidence="3">
    <location>
        <begin position="15"/>
        <end position="131"/>
    </location>
</feature>
<dbReference type="PROSITE" id="PS50206">
    <property type="entry name" value="RHODANESE_3"/>
    <property type="match status" value="2"/>
</dbReference>
<evidence type="ECO:0000256" key="2">
    <source>
        <dbReference type="ARBA" id="ARBA00022737"/>
    </source>
</evidence>
<keyword evidence="5" id="KW-1185">Reference proteome</keyword>
<dbReference type="PROSITE" id="PS00380">
    <property type="entry name" value="RHODANESE_1"/>
    <property type="match status" value="1"/>
</dbReference>
<comment type="caution">
    <text evidence="4">The sequence shown here is derived from an EMBL/GenBank/DDBJ whole genome shotgun (WGS) entry which is preliminary data.</text>
</comment>
<dbReference type="InterPro" id="IPR045078">
    <property type="entry name" value="TST/MPST-like"/>
</dbReference>
<dbReference type="Pfam" id="PF00581">
    <property type="entry name" value="Rhodanese"/>
    <property type="match status" value="2"/>
</dbReference>
<accession>A0A512T419</accession>
<sequence length="275" mass="27923">MSTLITPGVLASAIEAGAVRVLDVQYSLAGDGPALYAVAHLPGAPHLDLDGVLAGPPGAGGRHPLPDPSVLEAGLRAVGVDDGDTVVVYDQQTSLASARAWWVLRWAGLTDVRVLDGGLAAWQTAGGAVTTDVPAVEPGTVTVRPGSVAVLDADGAARVALDGILLDSRAGERFRGETEPIDAVAGHIPGARNAPMAEQLEADGRFRSADELRAYFAGLGVTGAGEVGTSCGSGVTAAHTALALHLAGIDATPYIGSWSHWITDPDRPVETGPAR</sequence>
<evidence type="ECO:0000256" key="1">
    <source>
        <dbReference type="ARBA" id="ARBA00022679"/>
    </source>
</evidence>
<dbReference type="CDD" id="cd01449">
    <property type="entry name" value="TST_Repeat_2"/>
    <property type="match status" value="1"/>
</dbReference>
<dbReference type="InterPro" id="IPR001763">
    <property type="entry name" value="Rhodanese-like_dom"/>
</dbReference>
<dbReference type="AlphaFoldDB" id="A0A512T419"/>
<keyword evidence="1 4" id="KW-0808">Transferase</keyword>
<reference evidence="4 5" key="1">
    <citation type="submission" date="2019-07" db="EMBL/GenBank/DDBJ databases">
        <title>Whole genome shotgun sequence of Knoellia locipacati NBRC 109775.</title>
        <authorList>
            <person name="Hosoyama A."/>
            <person name="Uohara A."/>
            <person name="Ohji S."/>
            <person name="Ichikawa N."/>
        </authorList>
    </citation>
    <scope>NUCLEOTIDE SEQUENCE [LARGE SCALE GENOMIC DNA]</scope>
    <source>
        <strain evidence="4 5">NBRC 109775</strain>
    </source>
</reference>
<dbReference type="PANTHER" id="PTHR11364">
    <property type="entry name" value="THIOSULFATE SULFERTANSFERASE"/>
    <property type="match status" value="1"/>
</dbReference>
<name>A0A512T419_9MICO</name>
<dbReference type="OrthoDB" id="9770030at2"/>
<dbReference type="SUPFAM" id="SSF52821">
    <property type="entry name" value="Rhodanese/Cell cycle control phosphatase"/>
    <property type="match status" value="2"/>
</dbReference>